<evidence type="ECO:0000256" key="1">
    <source>
        <dbReference type="ARBA" id="ARBA00023015"/>
    </source>
</evidence>
<dbReference type="PANTHER" id="PTHR44846">
    <property type="entry name" value="MANNOSYL-D-GLYCERATE TRANSPORT/METABOLISM SYSTEM REPRESSOR MNGR-RELATED"/>
    <property type="match status" value="1"/>
</dbReference>
<dbReference type="AlphaFoldDB" id="A0A6G4XFZ9"/>
<keyword evidence="6" id="KW-1185">Reference proteome</keyword>
<dbReference type="InterPro" id="IPR050679">
    <property type="entry name" value="Bact_HTH_transcr_reg"/>
</dbReference>
<organism evidence="5 6">
    <name type="scientific">Streptomyces mesophilus</name>
    <dbReference type="NCBI Taxonomy" id="1775132"/>
    <lineage>
        <taxon>Bacteria</taxon>
        <taxon>Bacillati</taxon>
        <taxon>Actinomycetota</taxon>
        <taxon>Actinomycetes</taxon>
        <taxon>Kitasatosporales</taxon>
        <taxon>Streptomycetaceae</taxon>
        <taxon>Streptomyces</taxon>
    </lineage>
</organism>
<dbReference type="CDD" id="cd07377">
    <property type="entry name" value="WHTH_GntR"/>
    <property type="match status" value="1"/>
</dbReference>
<dbReference type="GO" id="GO:0045892">
    <property type="term" value="P:negative regulation of DNA-templated transcription"/>
    <property type="evidence" value="ECO:0007669"/>
    <property type="project" value="TreeGrafter"/>
</dbReference>
<proteinExistence type="predicted"/>
<evidence type="ECO:0000313" key="6">
    <source>
        <dbReference type="Proteomes" id="UP000481109"/>
    </source>
</evidence>
<protein>
    <submittedName>
        <fullName evidence="5">GntR family transcriptional regulator</fullName>
    </submittedName>
</protein>
<gene>
    <name evidence="5" type="ORF">G6045_11745</name>
</gene>
<dbReference type="InterPro" id="IPR036388">
    <property type="entry name" value="WH-like_DNA-bd_sf"/>
</dbReference>
<dbReference type="Pfam" id="PF00392">
    <property type="entry name" value="GntR"/>
    <property type="match status" value="1"/>
</dbReference>
<dbReference type="EMBL" id="JAAKZW010000032">
    <property type="protein sequence ID" value="NGO76328.1"/>
    <property type="molecule type" value="Genomic_DNA"/>
</dbReference>
<dbReference type="Proteomes" id="UP000481109">
    <property type="component" value="Unassembled WGS sequence"/>
</dbReference>
<dbReference type="GO" id="GO:0003700">
    <property type="term" value="F:DNA-binding transcription factor activity"/>
    <property type="evidence" value="ECO:0007669"/>
    <property type="project" value="InterPro"/>
</dbReference>
<keyword evidence="2" id="KW-0238">DNA-binding</keyword>
<dbReference type="InterPro" id="IPR036390">
    <property type="entry name" value="WH_DNA-bd_sf"/>
</dbReference>
<dbReference type="GO" id="GO:0003677">
    <property type="term" value="F:DNA binding"/>
    <property type="evidence" value="ECO:0007669"/>
    <property type="project" value="UniProtKB-KW"/>
</dbReference>
<keyword evidence="3" id="KW-0804">Transcription</keyword>
<dbReference type="SUPFAM" id="SSF46785">
    <property type="entry name" value="Winged helix' DNA-binding domain"/>
    <property type="match status" value="1"/>
</dbReference>
<evidence type="ECO:0000313" key="5">
    <source>
        <dbReference type="EMBL" id="NGO76328.1"/>
    </source>
</evidence>
<reference evidence="5 6" key="1">
    <citation type="submission" date="2020-02" db="EMBL/GenBank/DDBJ databases">
        <title>Whole-genome analyses of novel actinobacteria.</title>
        <authorList>
            <person name="Sahin N."/>
            <person name="Tokatli A."/>
        </authorList>
    </citation>
    <scope>NUCLEOTIDE SEQUENCE [LARGE SCALE GENOMIC DNA]</scope>
    <source>
        <strain evidence="5 6">YC504</strain>
    </source>
</reference>
<dbReference type="InterPro" id="IPR000524">
    <property type="entry name" value="Tscrpt_reg_HTH_GntR"/>
</dbReference>
<name>A0A6G4XFZ9_9ACTN</name>
<dbReference type="RefSeq" id="WP_165331825.1">
    <property type="nucleotide sequence ID" value="NZ_JAAKZW010000032.1"/>
</dbReference>
<sequence length="259" mass="28517">MASVPRAPLAALPVYQRIASCLAAEISAGRIRDGSRLPAERDLAERFGVARQTVRAALELLRSQRLITTGRRGTYASARPKNSTPALREADASPFLPARAHTTVRGALFTASTAPSVAAALGVTSGSQVLHYRHTTASMDEEQPRDAVTYFTPTAVMEIPELSRYLQRVPVENPDLSNMPLWCRRAGIQSVLRESVTLSRSLAEARDATLHLSVRRSLHDQHHRLLALTDFTIPLAWNEITFEYLAPAHSAHHYAVRRG</sequence>
<evidence type="ECO:0000259" key="4">
    <source>
        <dbReference type="PROSITE" id="PS50949"/>
    </source>
</evidence>
<dbReference type="PANTHER" id="PTHR44846:SF17">
    <property type="entry name" value="GNTR-FAMILY TRANSCRIPTIONAL REGULATOR"/>
    <property type="match status" value="1"/>
</dbReference>
<feature type="domain" description="HTH gntR-type" evidence="4">
    <location>
        <begin position="12"/>
        <end position="79"/>
    </location>
</feature>
<comment type="caution">
    <text evidence="5">The sequence shown here is derived from an EMBL/GenBank/DDBJ whole genome shotgun (WGS) entry which is preliminary data.</text>
</comment>
<accession>A0A6G4XFZ9</accession>
<dbReference type="PROSITE" id="PS50949">
    <property type="entry name" value="HTH_GNTR"/>
    <property type="match status" value="1"/>
</dbReference>
<dbReference type="SMART" id="SM00345">
    <property type="entry name" value="HTH_GNTR"/>
    <property type="match status" value="1"/>
</dbReference>
<evidence type="ECO:0000256" key="2">
    <source>
        <dbReference type="ARBA" id="ARBA00023125"/>
    </source>
</evidence>
<dbReference type="PRINTS" id="PR00035">
    <property type="entry name" value="HTHGNTR"/>
</dbReference>
<keyword evidence="1" id="KW-0805">Transcription regulation</keyword>
<dbReference type="Gene3D" id="1.10.10.10">
    <property type="entry name" value="Winged helix-like DNA-binding domain superfamily/Winged helix DNA-binding domain"/>
    <property type="match status" value="1"/>
</dbReference>
<evidence type="ECO:0000256" key="3">
    <source>
        <dbReference type="ARBA" id="ARBA00023163"/>
    </source>
</evidence>